<dbReference type="GO" id="GO:0005886">
    <property type="term" value="C:plasma membrane"/>
    <property type="evidence" value="ECO:0007669"/>
    <property type="project" value="UniProtKB-SubCell"/>
</dbReference>
<evidence type="ECO:0000256" key="5">
    <source>
        <dbReference type="HAMAP-Rule" id="MF_01600"/>
    </source>
</evidence>
<dbReference type="PANTHER" id="PTHR39344:SF1">
    <property type="entry name" value="UPF0182 PROTEIN SLL1060"/>
    <property type="match status" value="1"/>
</dbReference>
<feature type="compositionally biased region" description="Low complexity" evidence="6">
    <location>
        <begin position="869"/>
        <end position="909"/>
    </location>
</feature>
<keyword evidence="1 5" id="KW-1003">Cell membrane</keyword>
<dbReference type="Pfam" id="PF03699">
    <property type="entry name" value="UPF0182"/>
    <property type="match status" value="1"/>
</dbReference>
<keyword evidence="4 5" id="KW-0472">Membrane</keyword>
<dbReference type="EMBL" id="WLYK01000001">
    <property type="protein sequence ID" value="MTD13202.1"/>
    <property type="molecule type" value="Genomic_DNA"/>
</dbReference>
<evidence type="ECO:0000313" key="8">
    <source>
        <dbReference type="Proteomes" id="UP000460221"/>
    </source>
</evidence>
<keyword evidence="8" id="KW-1185">Reference proteome</keyword>
<dbReference type="Proteomes" id="UP000460221">
    <property type="component" value="Unassembled WGS sequence"/>
</dbReference>
<feature type="transmembrane region" description="Helical" evidence="5">
    <location>
        <begin position="285"/>
        <end position="305"/>
    </location>
</feature>
<reference evidence="7 8" key="1">
    <citation type="submission" date="2019-11" db="EMBL/GenBank/DDBJ databases">
        <authorList>
            <person name="Jiang L.-Q."/>
        </authorList>
    </citation>
    <scope>NUCLEOTIDE SEQUENCE [LARGE SCALE GENOMIC DNA]</scope>
    <source>
        <strain evidence="7 8">YIM 132087</strain>
    </source>
</reference>
<dbReference type="GO" id="GO:0005576">
    <property type="term" value="C:extracellular region"/>
    <property type="evidence" value="ECO:0007669"/>
    <property type="project" value="TreeGrafter"/>
</dbReference>
<proteinExistence type="inferred from homology"/>
<feature type="transmembrane region" description="Helical" evidence="5">
    <location>
        <begin position="63"/>
        <end position="85"/>
    </location>
</feature>
<evidence type="ECO:0000256" key="4">
    <source>
        <dbReference type="ARBA" id="ARBA00023136"/>
    </source>
</evidence>
<dbReference type="NCBIfam" id="NF000825">
    <property type="entry name" value="PRK00068.1"/>
    <property type="match status" value="1"/>
</dbReference>
<evidence type="ECO:0000256" key="6">
    <source>
        <dbReference type="SAM" id="MobiDB-lite"/>
    </source>
</evidence>
<comment type="caution">
    <text evidence="7">The sequence shown here is derived from an EMBL/GenBank/DDBJ whole genome shotgun (WGS) entry which is preliminary data.</text>
</comment>
<keyword evidence="3 5" id="KW-1133">Transmembrane helix</keyword>
<protein>
    <recommendedName>
        <fullName evidence="5">UPF0182 protein GIS00_04475</fullName>
    </recommendedName>
</protein>
<organism evidence="7 8">
    <name type="scientific">Nakamurella alba</name>
    <dbReference type="NCBI Taxonomy" id="2665158"/>
    <lineage>
        <taxon>Bacteria</taxon>
        <taxon>Bacillati</taxon>
        <taxon>Actinomycetota</taxon>
        <taxon>Actinomycetes</taxon>
        <taxon>Nakamurellales</taxon>
        <taxon>Nakamurellaceae</taxon>
        <taxon>Nakamurella</taxon>
    </lineage>
</organism>
<comment type="subcellular location">
    <subcellularLocation>
        <location evidence="5">Cell membrane</location>
        <topology evidence="5">Multi-pass membrane protein</topology>
    </subcellularLocation>
</comment>
<keyword evidence="2 5" id="KW-0812">Transmembrane</keyword>
<comment type="similarity">
    <text evidence="5">Belongs to the UPF0182 family.</text>
</comment>
<feature type="transmembrane region" description="Helical" evidence="5">
    <location>
        <begin position="113"/>
        <end position="132"/>
    </location>
</feature>
<accession>A0A7K1FGH3</accession>
<dbReference type="InterPro" id="IPR005372">
    <property type="entry name" value="UPF0182"/>
</dbReference>
<evidence type="ECO:0000313" key="7">
    <source>
        <dbReference type="EMBL" id="MTD13202.1"/>
    </source>
</evidence>
<feature type="transmembrane region" description="Helical" evidence="5">
    <location>
        <begin position="204"/>
        <end position="229"/>
    </location>
</feature>
<dbReference type="HAMAP" id="MF_01600">
    <property type="entry name" value="UPF0182"/>
    <property type="match status" value="1"/>
</dbReference>
<feature type="transmembrane region" description="Helical" evidence="5">
    <location>
        <begin position="259"/>
        <end position="278"/>
    </location>
</feature>
<evidence type="ECO:0000256" key="2">
    <source>
        <dbReference type="ARBA" id="ARBA00022692"/>
    </source>
</evidence>
<gene>
    <name evidence="7" type="ORF">GIS00_04475</name>
</gene>
<evidence type="ECO:0000256" key="3">
    <source>
        <dbReference type="ARBA" id="ARBA00022989"/>
    </source>
</evidence>
<name>A0A7K1FGH3_9ACTN</name>
<dbReference type="AlphaFoldDB" id="A0A7K1FGH3"/>
<sequence>MAQRPPIGMPAMSKRAKRVLITLGALVVLAVLWFQFVNIYFDWAWFGEVGYRNVFTTQLITRIILFLIGALVAGGLVLGSLLIAFRSRPVFVPGNEVDPLAPYRTVVTARPKLFSFAIAIVIALVCGLSAQGEWETVQLWLNAQSFGTVDPQFGHDVGFYVFSLPLWEMLLGWLLVLTGISFVLVLVVQYLFGGIRVSGPGRKISAAATLQLSLLVGFFVLVKAVRYWFDRYDLLFSNRGGSFTGASYTDINAVLPAKIILMCIAAICAVGFVVGAFLRSVRLPAIALALLVLSSVLIGGIWPLVLQQVVVNPNAISREPPYIARSIAATQAAYGLGDDKVTYVEYPDENAASPRDLLGTQTVNNARLLDPNILSDTFTQRQQQQNFYGFAEQLTIDRYPTEDGGVQDYIVALRELNVDGLQAEQKNWINEHLVYTHGNGLVAAPANSVVDGYPAFTVSDLNNKGAIPVDEPRIYYGQLATDYAIVGSESADVQREYDTPTTNFTYTGKGGVGVGNLLDRLIFATHYGEANFLFSSEINGNSKILYYRDPAERVQKAAPFLTIDTKPYPAAVNGRIVWIVDGYTTAQHYPYSREVTLSDATNNSQSASGQAQGQVNEQVSYIRNSVKATVDAYDGTVTLYSVDDTDPVLKAWEGVFPGLIKPSTDVTPELRDHFRYPQDLFEVQRSLLTQYHLESAVDFFQNSNFWRVPDDPTESGVTAAQPPYYQQVQLPGQADSSFQLTSALTGFYRQFLQAYVSVDSDPENYGKITVLQLNTETTTPGPLLIQQTFAATESFSNFITTRQNQGTQVIYGNLLTLPTSEGLLYVEPLYLRGVSTSAAPQLNKVVVWFNKRVGIGDTLTEALESAAASAPVEVVEPPGDGTPTVSGSASISSGSVPPTTTDTTGPTSSEPLPSNAAEALAVVEQANQRLEDAKSSGNLVAIAEATDDLSQAVDNYIRLVGPATASSTLPPSVTSSSGG</sequence>
<evidence type="ECO:0000256" key="1">
    <source>
        <dbReference type="ARBA" id="ARBA00022475"/>
    </source>
</evidence>
<feature type="region of interest" description="Disordered" evidence="6">
    <location>
        <begin position="869"/>
        <end position="914"/>
    </location>
</feature>
<feature type="transmembrane region" description="Helical" evidence="5">
    <location>
        <begin position="20"/>
        <end position="43"/>
    </location>
</feature>
<feature type="transmembrane region" description="Helical" evidence="5">
    <location>
        <begin position="170"/>
        <end position="192"/>
    </location>
</feature>
<dbReference type="PANTHER" id="PTHR39344">
    <property type="entry name" value="UPF0182 PROTEIN SLL1060"/>
    <property type="match status" value="1"/>
</dbReference>